<dbReference type="GO" id="GO:0003700">
    <property type="term" value="F:DNA-binding transcription factor activity"/>
    <property type="evidence" value="ECO:0007669"/>
    <property type="project" value="InterPro"/>
</dbReference>
<dbReference type="AlphaFoldDB" id="A0A1X0WGQ1"/>
<name>A0A1X0WGQ1_9GAMM</name>
<dbReference type="NCBIfam" id="NF040887">
    <property type="entry name" value="trans_reg_YciT"/>
    <property type="match status" value="1"/>
</dbReference>
<dbReference type="InterPro" id="IPR036390">
    <property type="entry name" value="WH_DNA-bd_sf"/>
</dbReference>
<dbReference type="PANTHER" id="PTHR30363:SF59">
    <property type="entry name" value="DEOR FAMILY REGULATORY PROTEIN"/>
    <property type="match status" value="1"/>
</dbReference>
<gene>
    <name evidence="5" type="ORF">BS640_08700</name>
</gene>
<evidence type="ECO:0000313" key="5">
    <source>
        <dbReference type="EMBL" id="ORJ25955.1"/>
    </source>
</evidence>
<accession>A0A1X0WGQ1</accession>
<reference evidence="5 6" key="1">
    <citation type="journal article" date="2017" name="Int. J. Syst. Evol. Microbiol.">
        <title>Rouxiella badensis sp. nov. and Rouxiella silvae sp. nov. isolated from peat bog soil in Germany and emendation of the genus description.</title>
        <authorList>
            <person name="Le Fleche-Mateos A."/>
            <person name="Kugler J.H."/>
            <person name="Hansen S.H."/>
            <person name="Syldatk C."/>
            <person name="Hausmann R."/>
            <person name="Lomprez F."/>
            <person name="Vandenbogaert M."/>
            <person name="Manuguerra J.C."/>
            <person name="Grimont P.A."/>
        </authorList>
    </citation>
    <scope>NUCLEOTIDE SEQUENCE [LARGE SCALE GENOMIC DNA]</scope>
    <source>
        <strain evidence="5 6">DSM 100043</strain>
    </source>
</reference>
<dbReference type="PROSITE" id="PS51000">
    <property type="entry name" value="HTH_DEOR_2"/>
    <property type="match status" value="1"/>
</dbReference>
<evidence type="ECO:0000259" key="4">
    <source>
        <dbReference type="PROSITE" id="PS51000"/>
    </source>
</evidence>
<dbReference type="Gene3D" id="1.10.10.10">
    <property type="entry name" value="Winged helix-like DNA-binding domain superfamily/Winged helix DNA-binding domain"/>
    <property type="match status" value="1"/>
</dbReference>
<keyword evidence="1" id="KW-0805">Transcription regulation</keyword>
<evidence type="ECO:0000256" key="3">
    <source>
        <dbReference type="ARBA" id="ARBA00023163"/>
    </source>
</evidence>
<evidence type="ECO:0000256" key="2">
    <source>
        <dbReference type="ARBA" id="ARBA00023125"/>
    </source>
</evidence>
<dbReference type="GeneID" id="93566380"/>
<sequence length="248" mass="27219">MNTRQQQILEIVNQRKSVSVSELAQLCSVSEVTVRQDLNALESQHYLKRVHGSAVSTESDNLDQRMQTNFLTKKLIAEFAASLVEDGESVFIEGGSTNALLARTLAERGNVTLITVSYYIANLLKDTECDVIILGGFYQKGSQSVVGPLTRSGIQQVHFSKAFIGIDGFHDSTGFTGRDMMRSDVVNAILAKSTETIVLTDSSKFGSIQPYPLSEQYPISRVITDAELPAEYQHKLEAMGIALNIVNP</sequence>
<feature type="domain" description="HTH deoR-type" evidence="4">
    <location>
        <begin position="1"/>
        <end position="56"/>
    </location>
</feature>
<dbReference type="Pfam" id="PF00455">
    <property type="entry name" value="DeoRC"/>
    <property type="match status" value="1"/>
</dbReference>
<dbReference type="SMART" id="SM01134">
    <property type="entry name" value="DeoRC"/>
    <property type="match status" value="1"/>
</dbReference>
<evidence type="ECO:0000313" key="6">
    <source>
        <dbReference type="Proteomes" id="UP000192536"/>
    </source>
</evidence>
<dbReference type="PANTHER" id="PTHR30363">
    <property type="entry name" value="HTH-TYPE TRANSCRIPTIONAL REGULATOR SRLR-RELATED"/>
    <property type="match status" value="1"/>
</dbReference>
<dbReference type="InterPro" id="IPR036388">
    <property type="entry name" value="WH-like_DNA-bd_sf"/>
</dbReference>
<evidence type="ECO:0000256" key="1">
    <source>
        <dbReference type="ARBA" id="ARBA00023015"/>
    </source>
</evidence>
<dbReference type="InterPro" id="IPR014036">
    <property type="entry name" value="DeoR-like_C"/>
</dbReference>
<keyword evidence="2" id="KW-0238">DNA-binding</keyword>
<dbReference type="SMART" id="SM00420">
    <property type="entry name" value="HTH_DEOR"/>
    <property type="match status" value="1"/>
</dbReference>
<dbReference type="GO" id="GO:0003677">
    <property type="term" value="F:DNA binding"/>
    <property type="evidence" value="ECO:0007669"/>
    <property type="project" value="UniProtKB-KW"/>
</dbReference>
<dbReference type="Proteomes" id="UP000192536">
    <property type="component" value="Unassembled WGS sequence"/>
</dbReference>
<keyword evidence="6" id="KW-1185">Reference proteome</keyword>
<dbReference type="STRING" id="1646377.BS640_08700"/>
<dbReference type="InterPro" id="IPR037171">
    <property type="entry name" value="NagB/RpiA_transferase-like"/>
</dbReference>
<dbReference type="InterPro" id="IPR018356">
    <property type="entry name" value="Tscrpt_reg_HTH_DeoR_CS"/>
</dbReference>
<dbReference type="SUPFAM" id="SSF100950">
    <property type="entry name" value="NagB/RpiA/CoA transferase-like"/>
    <property type="match status" value="1"/>
</dbReference>
<dbReference type="InterPro" id="IPR050313">
    <property type="entry name" value="Carb_Metab_HTH_regulators"/>
</dbReference>
<dbReference type="Gene3D" id="3.40.50.1360">
    <property type="match status" value="1"/>
</dbReference>
<dbReference type="InterPro" id="IPR001034">
    <property type="entry name" value="DeoR_HTH"/>
</dbReference>
<organism evidence="5 6">
    <name type="scientific">Rouxiella badensis</name>
    <dbReference type="NCBI Taxonomy" id="1646377"/>
    <lineage>
        <taxon>Bacteria</taxon>
        <taxon>Pseudomonadati</taxon>
        <taxon>Pseudomonadota</taxon>
        <taxon>Gammaproteobacteria</taxon>
        <taxon>Enterobacterales</taxon>
        <taxon>Yersiniaceae</taxon>
        <taxon>Rouxiella</taxon>
    </lineage>
</organism>
<comment type="caution">
    <text evidence="5">The sequence shown here is derived from an EMBL/GenBank/DDBJ whole genome shotgun (WGS) entry which is preliminary data.</text>
</comment>
<dbReference type="RefSeq" id="WP_017490375.1">
    <property type="nucleotide sequence ID" value="NZ_CP049603.1"/>
</dbReference>
<dbReference type="SUPFAM" id="SSF46785">
    <property type="entry name" value="Winged helix' DNA-binding domain"/>
    <property type="match status" value="1"/>
</dbReference>
<dbReference type="EMBL" id="MRWE01000011">
    <property type="protein sequence ID" value="ORJ25955.1"/>
    <property type="molecule type" value="Genomic_DNA"/>
</dbReference>
<dbReference type="Pfam" id="PF08220">
    <property type="entry name" value="HTH_DeoR"/>
    <property type="match status" value="1"/>
</dbReference>
<keyword evidence="3" id="KW-0804">Transcription</keyword>
<protein>
    <submittedName>
        <fullName evidence="5">DeoR family transcriptional regulator</fullName>
    </submittedName>
</protein>
<dbReference type="PROSITE" id="PS00894">
    <property type="entry name" value="HTH_DEOR_1"/>
    <property type="match status" value="1"/>
</dbReference>
<proteinExistence type="predicted"/>
<dbReference type="PRINTS" id="PR00037">
    <property type="entry name" value="HTHLACR"/>
</dbReference>